<evidence type="ECO:0000313" key="2">
    <source>
        <dbReference type="Proteomes" id="UP000026962"/>
    </source>
</evidence>
<dbReference type="Proteomes" id="UP000026962">
    <property type="component" value="Chromosome 4"/>
</dbReference>
<proteinExistence type="predicted"/>
<reference evidence="1" key="2">
    <citation type="submission" date="2018-05" db="EMBL/GenBank/DDBJ databases">
        <title>OpunRS2 (Oryza punctata Reference Sequence Version 2).</title>
        <authorList>
            <person name="Zhang J."/>
            <person name="Kudrna D."/>
            <person name="Lee S."/>
            <person name="Talag J."/>
            <person name="Welchert J."/>
            <person name="Wing R.A."/>
        </authorList>
    </citation>
    <scope>NUCLEOTIDE SEQUENCE [LARGE SCALE GENOMIC DNA]</scope>
</reference>
<evidence type="ECO:0008006" key="3">
    <source>
        <dbReference type="Google" id="ProtNLM"/>
    </source>
</evidence>
<sequence>MEDIYISHSIYALIAFFWLRDTKWTLIDAKLEYPVTYYVVHCQDRFVAIGSLGEIFIFSATTNTDGSAPLMTSPCLNLQSGTHLSTQLPGYERRVVPCRHYLASDRLDKSKVEDAEDIVFFISKNFNTGFGVASISNISWNCVYLYEPRLWFVAVGSLREISIFSGSNTDGVAPLIVSPLLFMPLPAHIYKRSYLDMNSERYLFNGCHFATGQDMKLWCGLLDENSWWSKVEDAEDMAFFVSKHFNTGFGVENISMISWNHVYLFEPRLCHQDQEYTDNHHMEMVDVTTNQSDLQAYSPTICVQAFH</sequence>
<reference evidence="1" key="1">
    <citation type="submission" date="2015-04" db="UniProtKB">
        <authorList>
            <consortium name="EnsemblPlants"/>
        </authorList>
    </citation>
    <scope>IDENTIFICATION</scope>
</reference>
<organism evidence="1">
    <name type="scientific">Oryza punctata</name>
    <name type="common">Red rice</name>
    <dbReference type="NCBI Taxonomy" id="4537"/>
    <lineage>
        <taxon>Eukaryota</taxon>
        <taxon>Viridiplantae</taxon>
        <taxon>Streptophyta</taxon>
        <taxon>Embryophyta</taxon>
        <taxon>Tracheophyta</taxon>
        <taxon>Spermatophyta</taxon>
        <taxon>Magnoliopsida</taxon>
        <taxon>Liliopsida</taxon>
        <taxon>Poales</taxon>
        <taxon>Poaceae</taxon>
        <taxon>BOP clade</taxon>
        <taxon>Oryzoideae</taxon>
        <taxon>Oryzeae</taxon>
        <taxon>Oryzinae</taxon>
        <taxon>Oryza</taxon>
    </lineage>
</organism>
<evidence type="ECO:0000313" key="1">
    <source>
        <dbReference type="EnsemblPlants" id="OPUNC04G02350.1"/>
    </source>
</evidence>
<dbReference type="STRING" id="4537.A0A0E0KMQ1"/>
<dbReference type="EnsemblPlants" id="OPUNC04G02350.1">
    <property type="protein sequence ID" value="OPUNC04G02350.1"/>
    <property type="gene ID" value="OPUNC04G02350"/>
</dbReference>
<name>A0A0E0KMQ1_ORYPU</name>
<accession>A0A0E0KMQ1</accession>
<keyword evidence="2" id="KW-1185">Reference proteome</keyword>
<dbReference type="Gramene" id="OPUNC04G02350.1">
    <property type="protein sequence ID" value="OPUNC04G02350.1"/>
    <property type="gene ID" value="OPUNC04G02350"/>
</dbReference>
<dbReference type="AlphaFoldDB" id="A0A0E0KMQ1"/>
<dbReference type="HOGENOM" id="CLU_096239_0_0_1"/>
<protein>
    <recommendedName>
        <fullName evidence="3">DUF295 domain-containing protein</fullName>
    </recommendedName>
</protein>